<name>A0A7I8V9G6_9ANNE</name>
<dbReference type="Gene3D" id="3.40.50.1820">
    <property type="entry name" value="alpha/beta hydrolase"/>
    <property type="match status" value="1"/>
</dbReference>
<feature type="chain" id="PRO_5029468762" evidence="1">
    <location>
        <begin position="25"/>
        <end position="420"/>
    </location>
</feature>
<evidence type="ECO:0000313" key="2">
    <source>
        <dbReference type="EMBL" id="CAD5111230.1"/>
    </source>
</evidence>
<gene>
    <name evidence="2" type="ORF">DGYR_LOCUS553</name>
</gene>
<feature type="signal peptide" evidence="1">
    <location>
        <begin position="1"/>
        <end position="24"/>
    </location>
</feature>
<dbReference type="InterPro" id="IPR029058">
    <property type="entry name" value="AB_hydrolase_fold"/>
</dbReference>
<dbReference type="SUPFAM" id="SSF53474">
    <property type="entry name" value="alpha/beta-Hydrolases"/>
    <property type="match status" value="1"/>
</dbReference>
<evidence type="ECO:0000313" key="3">
    <source>
        <dbReference type="Proteomes" id="UP000549394"/>
    </source>
</evidence>
<dbReference type="GO" id="GO:0006629">
    <property type="term" value="P:lipid metabolic process"/>
    <property type="evidence" value="ECO:0007669"/>
    <property type="project" value="InterPro"/>
</dbReference>
<evidence type="ECO:0000256" key="1">
    <source>
        <dbReference type="SAM" id="SignalP"/>
    </source>
</evidence>
<dbReference type="EMBL" id="CAJFCJ010000001">
    <property type="protein sequence ID" value="CAD5111230.1"/>
    <property type="molecule type" value="Genomic_DNA"/>
</dbReference>
<dbReference type="PANTHER" id="PTHR11440">
    <property type="entry name" value="LECITHIN-CHOLESTEROL ACYLTRANSFERASE-RELATED"/>
    <property type="match status" value="1"/>
</dbReference>
<organism evidence="2 3">
    <name type="scientific">Dimorphilus gyrociliatus</name>
    <dbReference type="NCBI Taxonomy" id="2664684"/>
    <lineage>
        <taxon>Eukaryota</taxon>
        <taxon>Metazoa</taxon>
        <taxon>Spiralia</taxon>
        <taxon>Lophotrochozoa</taxon>
        <taxon>Annelida</taxon>
        <taxon>Polychaeta</taxon>
        <taxon>Polychaeta incertae sedis</taxon>
        <taxon>Dinophilidae</taxon>
        <taxon>Dimorphilus</taxon>
    </lineage>
</organism>
<reference evidence="2 3" key="1">
    <citation type="submission" date="2020-08" db="EMBL/GenBank/DDBJ databases">
        <authorList>
            <person name="Hejnol A."/>
        </authorList>
    </citation>
    <scope>NUCLEOTIDE SEQUENCE [LARGE SCALE GENOMIC DNA]</scope>
</reference>
<dbReference type="Proteomes" id="UP000549394">
    <property type="component" value="Unassembled WGS sequence"/>
</dbReference>
<dbReference type="OrthoDB" id="190846at2759"/>
<dbReference type="GO" id="GO:0008374">
    <property type="term" value="F:O-acyltransferase activity"/>
    <property type="evidence" value="ECO:0007669"/>
    <property type="project" value="InterPro"/>
</dbReference>
<sequence>MRSTVIANSLLLIFLIFWPVKVSSERLLFKSNVRKSPVILIPGDGGSQLQARLNEPKVPHVVCLKKSSWFDLWLNLEFFPPVLVDCFADYMKLIYDRKTRTTRNTEGVEIKVTDFGNTSTIEYLDASRYSLTAYYSSIVNALVKKLGYKRGLNVRGVPFDFRKAPNEMKNLLSDMKRLIEETYTMNNNTPVTLIGHSMGNPVGYYFLKKQTAAWKKTYIARLVTLASPWGGAVKALRLLASGDNLHVYIVNPLSVRSFQRSIPSSAWLMPYDTFWRKDEVLIYAPKYNYTVADYQKFLKDVNYTDAWEMRKDTEPLIKKLDHPGVEVHCLHGVGVDTPASFRYAPSQWYNYQPDVIYGDGDGTVNLRSLHGCLKWQKMNGPPVFHRQYNKTDHLGILHDASAIDYILKLVVKSETERDRF</sequence>
<protein>
    <submittedName>
        <fullName evidence="2">DgyrCDS560</fullName>
    </submittedName>
</protein>
<keyword evidence="1" id="KW-0732">Signal</keyword>
<accession>A0A7I8V9G6</accession>
<dbReference type="Pfam" id="PF02450">
    <property type="entry name" value="LCAT"/>
    <property type="match status" value="1"/>
</dbReference>
<dbReference type="InterPro" id="IPR003386">
    <property type="entry name" value="LACT/PDAT_acylTrfase"/>
</dbReference>
<keyword evidence="3" id="KW-1185">Reference proteome</keyword>
<dbReference type="AlphaFoldDB" id="A0A7I8V9G6"/>
<comment type="caution">
    <text evidence="2">The sequence shown here is derived from an EMBL/GenBank/DDBJ whole genome shotgun (WGS) entry which is preliminary data.</text>
</comment>
<proteinExistence type="predicted"/>